<dbReference type="AlphaFoldDB" id="A0A1F5SUT1"/>
<organism evidence="2 3">
    <name type="scientific">Candidatus Falkowbacteria bacterium RIFCSPLOWO2_12_FULL_45_13</name>
    <dbReference type="NCBI Taxonomy" id="1797991"/>
    <lineage>
        <taxon>Bacteria</taxon>
        <taxon>Candidatus Falkowiibacteriota</taxon>
    </lineage>
</organism>
<evidence type="ECO:0000259" key="1">
    <source>
        <dbReference type="Pfam" id="PF14238"/>
    </source>
</evidence>
<dbReference type="Pfam" id="PF14238">
    <property type="entry name" value="DUF4340"/>
    <property type="match status" value="1"/>
</dbReference>
<gene>
    <name evidence="2" type="ORF">A3H09_03235</name>
</gene>
<dbReference type="Proteomes" id="UP000176915">
    <property type="component" value="Unassembled WGS sequence"/>
</dbReference>
<evidence type="ECO:0000313" key="2">
    <source>
        <dbReference type="EMBL" id="OGF30440.1"/>
    </source>
</evidence>
<accession>A0A1F5SUT1</accession>
<comment type="caution">
    <text evidence="2">The sequence shown here is derived from an EMBL/GenBank/DDBJ whole genome shotgun (WGS) entry which is preliminary data.</text>
</comment>
<sequence>MSFEFINLMNKKTLILGGLLVVLIALAYVYQGPLKKWQNNLGKPQNILAKIDITKIDKMKITSGGKTIVLSKPSNVLAAPASIKWKYNNAKDFYADPGLTSSALERLKQAASSEPGLISNSQARKSEFKTDGAGLNVKIYQAEKKVADFTIGNRAGYSGSYISAPESPATYLVKADLRGVFEPAEWRDLTIFSTAESALNKIRFQYPNREFTVELKSDKWSGILPEKFTVNQEKIDKISRLMSDLKAREIPEQTFDNTGLDKHLIIIEASGEGVDNVLMIGENQNGLYYAKKGDSDNIYLIDKSARDELDKWIWQLR</sequence>
<name>A0A1F5SUT1_9BACT</name>
<proteinExistence type="predicted"/>
<reference evidence="2 3" key="1">
    <citation type="journal article" date="2016" name="Nat. Commun.">
        <title>Thousands of microbial genomes shed light on interconnected biogeochemical processes in an aquifer system.</title>
        <authorList>
            <person name="Anantharaman K."/>
            <person name="Brown C.T."/>
            <person name="Hug L.A."/>
            <person name="Sharon I."/>
            <person name="Castelle C.J."/>
            <person name="Probst A.J."/>
            <person name="Thomas B.C."/>
            <person name="Singh A."/>
            <person name="Wilkins M.J."/>
            <person name="Karaoz U."/>
            <person name="Brodie E.L."/>
            <person name="Williams K.H."/>
            <person name="Hubbard S.S."/>
            <person name="Banfield J.F."/>
        </authorList>
    </citation>
    <scope>NUCLEOTIDE SEQUENCE [LARGE SCALE GENOMIC DNA]</scope>
</reference>
<feature type="domain" description="DUF4340" evidence="1">
    <location>
        <begin position="85"/>
        <end position="261"/>
    </location>
</feature>
<dbReference type="InterPro" id="IPR025641">
    <property type="entry name" value="DUF4340"/>
</dbReference>
<dbReference type="EMBL" id="MFFY01000051">
    <property type="protein sequence ID" value="OGF30440.1"/>
    <property type="molecule type" value="Genomic_DNA"/>
</dbReference>
<evidence type="ECO:0000313" key="3">
    <source>
        <dbReference type="Proteomes" id="UP000176915"/>
    </source>
</evidence>
<protein>
    <recommendedName>
        <fullName evidence="1">DUF4340 domain-containing protein</fullName>
    </recommendedName>
</protein>